<dbReference type="GeneID" id="43580681"/>
<accession>A0A5E8BGL6</accession>
<keyword evidence="3" id="KW-1185">Reference proteome</keyword>
<dbReference type="HAMAP" id="MF_00055">
    <property type="entry name" value="MEMO1"/>
    <property type="match status" value="1"/>
</dbReference>
<protein>
    <recommendedName>
        <fullName evidence="4">MEMO1 family protein</fullName>
    </recommendedName>
</protein>
<dbReference type="AlphaFoldDB" id="A0A5E8BGL6"/>
<dbReference type="EMBL" id="CABVLU010000002">
    <property type="protein sequence ID" value="VVT48605.1"/>
    <property type="molecule type" value="Genomic_DNA"/>
</dbReference>
<dbReference type="Gene3D" id="3.40.830.10">
    <property type="entry name" value="LigB-like"/>
    <property type="match status" value="1"/>
</dbReference>
<dbReference type="RefSeq" id="XP_031852472.1">
    <property type="nucleotide sequence ID" value="XM_031996581.1"/>
</dbReference>
<proteinExistence type="inferred from homology"/>
<evidence type="ECO:0000313" key="3">
    <source>
        <dbReference type="Proteomes" id="UP000398389"/>
    </source>
</evidence>
<dbReference type="Proteomes" id="UP000398389">
    <property type="component" value="Unassembled WGS sequence"/>
</dbReference>
<dbReference type="OrthoDB" id="417112at2759"/>
<sequence length="341" mass="37999">MSVRAATHAGSWFSGNKTTLSKQIDQLVAAVKDKHPEFPIPGARVLVGPHAGYTYSGKTLAETYSAWDTSKVKRVFILGPSHHVLFRGAGLTEFAAFDTPLGKVPVDTECVNELLKSRLFTIFDEEDDEREHSIELHLPFLFKASEKSPNGVPSIVPIVISSTTPSYEEELGKFLSKYVSNEENAFVISSDFCHWGLNYGYTAYTPSPDVEEVVALGKTRSRSRSSHPDLPHGEVSDKTPIYKSIEYLDRKAMEVLSTGSIDQWNEYMDLTENTICGRRPFSSLLHCLNSASKKRLPMNGFASEHERDTWGKLQWIGYAQSGKVHSLKDYSVSYTSGYAVI</sequence>
<dbReference type="CDD" id="cd07361">
    <property type="entry name" value="MEMO_like"/>
    <property type="match status" value="1"/>
</dbReference>
<organism evidence="2 3">
    <name type="scientific">Magnusiomyces paraingens</name>
    <dbReference type="NCBI Taxonomy" id="2606893"/>
    <lineage>
        <taxon>Eukaryota</taxon>
        <taxon>Fungi</taxon>
        <taxon>Dikarya</taxon>
        <taxon>Ascomycota</taxon>
        <taxon>Saccharomycotina</taxon>
        <taxon>Dipodascomycetes</taxon>
        <taxon>Dipodascales</taxon>
        <taxon>Dipodascaceae</taxon>
        <taxon>Magnusiomyces</taxon>
    </lineage>
</organism>
<comment type="similarity">
    <text evidence="1">Belongs to the MEMO1 family.</text>
</comment>
<dbReference type="InterPro" id="IPR002737">
    <property type="entry name" value="MEMO1_fam"/>
</dbReference>
<evidence type="ECO:0000313" key="2">
    <source>
        <dbReference type="EMBL" id="VVT48605.1"/>
    </source>
</evidence>
<evidence type="ECO:0000256" key="1">
    <source>
        <dbReference type="ARBA" id="ARBA00006315"/>
    </source>
</evidence>
<dbReference type="PANTHER" id="PTHR11060:SF0">
    <property type="entry name" value="PROTEIN MEMO1"/>
    <property type="match status" value="1"/>
</dbReference>
<gene>
    <name evidence="2" type="ORF">SAPINGB_P001861</name>
</gene>
<dbReference type="NCBIfam" id="TIGR04336">
    <property type="entry name" value="AmmeMemoSam_B"/>
    <property type="match status" value="1"/>
</dbReference>
<dbReference type="Pfam" id="PF01875">
    <property type="entry name" value="Memo"/>
    <property type="match status" value="1"/>
</dbReference>
<dbReference type="PANTHER" id="PTHR11060">
    <property type="entry name" value="PROTEIN MEMO1"/>
    <property type="match status" value="1"/>
</dbReference>
<evidence type="ECO:0008006" key="4">
    <source>
        <dbReference type="Google" id="ProtNLM"/>
    </source>
</evidence>
<reference evidence="2 3" key="1">
    <citation type="submission" date="2019-09" db="EMBL/GenBank/DDBJ databases">
        <authorList>
            <person name="Brejova B."/>
        </authorList>
    </citation>
    <scope>NUCLEOTIDE SEQUENCE [LARGE SCALE GENOMIC DNA]</scope>
</reference>
<name>A0A5E8BGL6_9ASCO</name>